<reference evidence="3" key="1">
    <citation type="journal article" date="2017" name="Front. Plant Sci.">
        <title>Climate Clever Clovers: New Paradigm to Reduce the Environmental Footprint of Ruminants by Breeding Low Methanogenic Forages Utilizing Haplotype Variation.</title>
        <authorList>
            <person name="Kaur P."/>
            <person name="Appels R."/>
            <person name="Bayer P.E."/>
            <person name="Keeble-Gagnere G."/>
            <person name="Wang J."/>
            <person name="Hirakawa H."/>
            <person name="Shirasawa K."/>
            <person name="Vercoe P."/>
            <person name="Stefanova K."/>
            <person name="Durmic Z."/>
            <person name="Nichols P."/>
            <person name="Revell C."/>
            <person name="Isobe S.N."/>
            <person name="Edwards D."/>
            <person name="Erskine W."/>
        </authorList>
    </citation>
    <scope>NUCLEOTIDE SEQUENCE [LARGE SCALE GENOMIC DNA]</scope>
    <source>
        <strain evidence="3">cv. Daliak</strain>
    </source>
</reference>
<name>A0A2Z6PG82_TRISU</name>
<feature type="domain" description="Reverse transcriptase" evidence="1">
    <location>
        <begin position="1"/>
        <end position="145"/>
    </location>
</feature>
<proteinExistence type="predicted"/>
<dbReference type="SUPFAM" id="SSF56672">
    <property type="entry name" value="DNA/RNA polymerases"/>
    <property type="match status" value="1"/>
</dbReference>
<dbReference type="InterPro" id="IPR002156">
    <property type="entry name" value="RNaseH_domain"/>
</dbReference>
<dbReference type="Pfam" id="PF13966">
    <property type="entry name" value="zf-RVT"/>
    <property type="match status" value="1"/>
</dbReference>
<dbReference type="CDD" id="cd06222">
    <property type="entry name" value="RNase_H_like"/>
    <property type="match status" value="1"/>
</dbReference>
<dbReference type="Pfam" id="PF00078">
    <property type="entry name" value="RVT_1"/>
    <property type="match status" value="1"/>
</dbReference>
<dbReference type="InterPro" id="IPR012337">
    <property type="entry name" value="RNaseH-like_sf"/>
</dbReference>
<protein>
    <recommendedName>
        <fullName evidence="1">Reverse transcriptase domain-containing protein</fullName>
    </recommendedName>
</protein>
<evidence type="ECO:0000313" key="3">
    <source>
        <dbReference type="Proteomes" id="UP000242715"/>
    </source>
</evidence>
<dbReference type="InterPro" id="IPR000477">
    <property type="entry name" value="RT_dom"/>
</dbReference>
<dbReference type="InterPro" id="IPR036397">
    <property type="entry name" value="RNaseH_sf"/>
</dbReference>
<dbReference type="InterPro" id="IPR043502">
    <property type="entry name" value="DNA/RNA_pol_sf"/>
</dbReference>
<dbReference type="InterPro" id="IPR026960">
    <property type="entry name" value="RVT-Znf"/>
</dbReference>
<dbReference type="GO" id="GO:0003676">
    <property type="term" value="F:nucleic acid binding"/>
    <property type="evidence" value="ECO:0007669"/>
    <property type="project" value="InterPro"/>
</dbReference>
<dbReference type="AlphaFoldDB" id="A0A2Z6PG82"/>
<dbReference type="InterPro" id="IPR044730">
    <property type="entry name" value="RNase_H-like_dom_plant"/>
</dbReference>
<dbReference type="PANTHER" id="PTHR47723:SF19">
    <property type="entry name" value="POLYNUCLEOTIDYL TRANSFERASE, RIBONUCLEASE H-LIKE SUPERFAMILY PROTEIN"/>
    <property type="match status" value="1"/>
</dbReference>
<dbReference type="EMBL" id="DF973961">
    <property type="protein sequence ID" value="GAU43217.1"/>
    <property type="molecule type" value="Genomic_DNA"/>
</dbReference>
<dbReference type="Proteomes" id="UP000242715">
    <property type="component" value="Unassembled WGS sequence"/>
</dbReference>
<dbReference type="Gene3D" id="3.30.420.10">
    <property type="entry name" value="Ribonuclease H-like superfamily/Ribonuclease H"/>
    <property type="match status" value="1"/>
</dbReference>
<evidence type="ECO:0000259" key="1">
    <source>
        <dbReference type="PROSITE" id="PS50878"/>
    </source>
</evidence>
<keyword evidence="3" id="KW-1185">Reference proteome</keyword>
<dbReference type="GO" id="GO:0004523">
    <property type="term" value="F:RNA-DNA hybrid ribonuclease activity"/>
    <property type="evidence" value="ECO:0007669"/>
    <property type="project" value="InterPro"/>
</dbReference>
<dbReference type="OrthoDB" id="1431012at2759"/>
<evidence type="ECO:0000313" key="2">
    <source>
        <dbReference type="EMBL" id="GAU43217.1"/>
    </source>
</evidence>
<dbReference type="InterPro" id="IPR053151">
    <property type="entry name" value="RNase_H-like"/>
</dbReference>
<dbReference type="PROSITE" id="PS50878">
    <property type="entry name" value="RT_POL"/>
    <property type="match status" value="1"/>
</dbReference>
<dbReference type="Pfam" id="PF13456">
    <property type="entry name" value="RVT_3"/>
    <property type="match status" value="1"/>
</dbReference>
<gene>
    <name evidence="2" type="ORF">TSUD_301040</name>
</gene>
<sequence>MTTSNSILWNGSKTQAFTPVRGLRQGDPLSPYLFVLCMERLGAMINKQVNSSRWQPMQIIKNGTKLSHLFFADDVLLFAKANTSKAQVISEVLDNFCAASGLKISHAKSKFCTSSGVARQTKGEIADCTQIQATDKFNKYLGFKMFHGKLIWEILQSPNKLWVRLFDDRYLRGQLPFNVKIVGVSVIWNSLAKAMHILRDGITLKIGDGNSSFWYDSWVFKEKLSSVVPFVDIHDTALKINEVWNNGEWNLQHLYTNIPQYVADAIKSLQQCIVSDLPDIWTWQNDNTGIYSTKDAYIWLLDPMHINNLTGWHWIWQLCIPANIQFFLWQLVHESIPTRAFLHHRHVCSTDLCPRCSAAAETIDHCLFLCADSVSVWNMCGLHAIPYSLQSTDRISWNDLVFNHHRESVETIVAKIHSLVLACSAAFNSPSSMGESVVPQRRMSWSRPAAGIMCLNVDGSLLSSKNSAGYGGLLRDNHGDFIWGYYGVAAAQNILYAEIMAIYQGLKLCWENGYRKVLCCSDSLLAVNLIRQGGTPHHRFANEIHNIRKMLENDREVVITHTLRE</sequence>
<organism evidence="2 3">
    <name type="scientific">Trifolium subterraneum</name>
    <name type="common">Subterranean clover</name>
    <dbReference type="NCBI Taxonomy" id="3900"/>
    <lineage>
        <taxon>Eukaryota</taxon>
        <taxon>Viridiplantae</taxon>
        <taxon>Streptophyta</taxon>
        <taxon>Embryophyta</taxon>
        <taxon>Tracheophyta</taxon>
        <taxon>Spermatophyta</taxon>
        <taxon>Magnoliopsida</taxon>
        <taxon>eudicotyledons</taxon>
        <taxon>Gunneridae</taxon>
        <taxon>Pentapetalae</taxon>
        <taxon>rosids</taxon>
        <taxon>fabids</taxon>
        <taxon>Fabales</taxon>
        <taxon>Fabaceae</taxon>
        <taxon>Papilionoideae</taxon>
        <taxon>50 kb inversion clade</taxon>
        <taxon>NPAAA clade</taxon>
        <taxon>Hologalegina</taxon>
        <taxon>IRL clade</taxon>
        <taxon>Trifolieae</taxon>
        <taxon>Trifolium</taxon>
    </lineage>
</organism>
<dbReference type="SUPFAM" id="SSF53098">
    <property type="entry name" value="Ribonuclease H-like"/>
    <property type="match status" value="1"/>
</dbReference>
<dbReference type="PANTHER" id="PTHR47723">
    <property type="entry name" value="OS05G0353850 PROTEIN"/>
    <property type="match status" value="1"/>
</dbReference>
<accession>A0A2Z6PG82</accession>